<sequence>MDDNAAEKIYYTDDMGGYLLDTGNDDARSEGMSYGMMMAVQMGDKKVFDNIWAWSHKNMYHQEGFNKGYFAWHCHTDGTKIDDGPAPDGEEFFAMALFFAANRWGNGEGIYNYAEMARTILSDCLHKGYEREGHAMWDRENYLIRFVPGVDFTDPSYHLPHFYELFAEWSNEEDREFWAEAAKHSRAYLVTAAHPETGLTPEYSFDDGTPNHIRGFGDFYSDSYRTAANIGMDYEWCRREETPVQIVENIQKFFEGVNPEDYTRYKIDGTKFDERARHPLGLLATNAAASLAFDDGTKGKWFIDLLWNTPMRTDRNRYYDNCLYFFAILALSGNYRIWK</sequence>
<accession>A0A3S9HEA6</accession>
<evidence type="ECO:0000313" key="5">
    <source>
        <dbReference type="Proteomes" id="UP000273326"/>
    </source>
</evidence>
<dbReference type="Gene3D" id="1.50.10.10">
    <property type="match status" value="1"/>
</dbReference>
<dbReference type="InterPro" id="IPR002037">
    <property type="entry name" value="Glyco_hydro_8"/>
</dbReference>
<dbReference type="PRINTS" id="PR00735">
    <property type="entry name" value="GLHYDRLASE8"/>
</dbReference>
<dbReference type="EMBL" id="CP034465">
    <property type="protein sequence ID" value="AZP05702.1"/>
    <property type="molecule type" value="Genomic_DNA"/>
</dbReference>
<dbReference type="AlphaFoldDB" id="A0A3S9HEA6"/>
<evidence type="ECO:0000256" key="1">
    <source>
        <dbReference type="ARBA" id="ARBA00009209"/>
    </source>
</evidence>
<dbReference type="InterPro" id="IPR008928">
    <property type="entry name" value="6-hairpin_glycosidase_sf"/>
</dbReference>
<keyword evidence="4" id="KW-0119">Carbohydrate metabolism</keyword>
<dbReference type="Pfam" id="PF01270">
    <property type="entry name" value="Glyco_hydro_8"/>
    <property type="match status" value="1"/>
</dbReference>
<reference evidence="5" key="1">
    <citation type="submission" date="2018-12" db="EMBL/GenBank/DDBJ databases">
        <title>Complete genome sequencing of Jeotgalibaca sp. H21T32.</title>
        <authorList>
            <person name="Bae J.-W."/>
            <person name="Lee S.-Y."/>
        </authorList>
    </citation>
    <scope>NUCLEOTIDE SEQUENCE [LARGE SCALE GENOMIC DNA]</scope>
    <source>
        <strain evidence="5">H21T32</strain>
    </source>
</reference>
<comment type="similarity">
    <text evidence="1">Belongs to the glycosyl hydrolase 8 (cellulase D) family.</text>
</comment>
<keyword evidence="3 4" id="KW-0326">Glycosidase</keyword>
<dbReference type="KEGG" id="jeh:EJN90_05505"/>
<dbReference type="OrthoDB" id="9803461at2"/>
<proteinExistence type="inferred from homology"/>
<keyword evidence="2 4" id="KW-0378">Hydrolase</keyword>
<organism evidence="4 5">
    <name type="scientific">Jeotgalibaca ciconiae</name>
    <dbReference type="NCBI Taxonomy" id="2496265"/>
    <lineage>
        <taxon>Bacteria</taxon>
        <taxon>Bacillati</taxon>
        <taxon>Bacillota</taxon>
        <taxon>Bacilli</taxon>
        <taxon>Lactobacillales</taxon>
        <taxon>Carnobacteriaceae</taxon>
        <taxon>Jeotgalibaca</taxon>
    </lineage>
</organism>
<name>A0A3S9HEA6_9LACT</name>
<gene>
    <name evidence="4" type="ORF">EJN90_05505</name>
</gene>
<evidence type="ECO:0000256" key="2">
    <source>
        <dbReference type="ARBA" id="ARBA00022801"/>
    </source>
</evidence>
<protein>
    <submittedName>
        <fullName evidence="4">Xylanase</fullName>
    </submittedName>
</protein>
<dbReference type="InterPro" id="IPR012341">
    <property type="entry name" value="6hp_glycosidase-like_sf"/>
</dbReference>
<dbReference type="GO" id="GO:0045493">
    <property type="term" value="P:xylan catabolic process"/>
    <property type="evidence" value="ECO:0007669"/>
    <property type="project" value="UniProtKB-KW"/>
</dbReference>
<evidence type="ECO:0000256" key="3">
    <source>
        <dbReference type="ARBA" id="ARBA00023295"/>
    </source>
</evidence>
<dbReference type="Proteomes" id="UP000273326">
    <property type="component" value="Chromosome"/>
</dbReference>
<keyword evidence="4" id="KW-0624">Polysaccharide degradation</keyword>
<dbReference type="SUPFAM" id="SSF48208">
    <property type="entry name" value="Six-hairpin glycosidases"/>
    <property type="match status" value="1"/>
</dbReference>
<dbReference type="GO" id="GO:0004553">
    <property type="term" value="F:hydrolase activity, hydrolyzing O-glycosyl compounds"/>
    <property type="evidence" value="ECO:0007669"/>
    <property type="project" value="InterPro"/>
</dbReference>
<evidence type="ECO:0000313" key="4">
    <source>
        <dbReference type="EMBL" id="AZP05702.1"/>
    </source>
</evidence>
<keyword evidence="4" id="KW-0858">Xylan degradation</keyword>
<keyword evidence="5" id="KW-1185">Reference proteome</keyword>